<dbReference type="PANTHER" id="PTHR30383:SF24">
    <property type="entry name" value="THIOESTERASE 1_PROTEASE 1_LYSOPHOSPHOLIPASE L1"/>
    <property type="match status" value="1"/>
</dbReference>
<sequence length="209" mass="22552">MSIFPGYHLIAAARNLVLLALLLLSGAAQAKTLLVLGDSLSAGYGIDIEQGWVQLLQDRLDQRGDFTVVNASIGGETTGGGLARLPDLLKEFQPDLVIVELGGNDGLRGHPIKLIRRNLTAMVELNRAAGAATLLVGIQIPPNYGARYTRQFSAVFPQVAEELSLPLVPFFLDKVALREGAMQSDGIHPNTSAQPQMLDNVWPYLEPML</sequence>
<feature type="domain" description="SGNH hydrolase-type esterase" evidence="1">
    <location>
        <begin position="35"/>
        <end position="191"/>
    </location>
</feature>
<dbReference type="CDD" id="cd01822">
    <property type="entry name" value="Lysophospholipase_L1_like"/>
    <property type="match status" value="1"/>
</dbReference>
<dbReference type="OrthoDB" id="9786188at2"/>
<dbReference type="EMBL" id="VHSG01000012">
    <property type="protein sequence ID" value="TQV78698.1"/>
    <property type="molecule type" value="Genomic_DNA"/>
</dbReference>
<dbReference type="RefSeq" id="WP_142904484.1">
    <property type="nucleotide sequence ID" value="NZ_ML660093.1"/>
</dbReference>
<proteinExistence type="predicted"/>
<dbReference type="GO" id="GO:0004622">
    <property type="term" value="F:phosphatidylcholine lysophospholipase activity"/>
    <property type="evidence" value="ECO:0007669"/>
    <property type="project" value="TreeGrafter"/>
</dbReference>
<dbReference type="InterPro" id="IPR008265">
    <property type="entry name" value="Lipase_GDSL_AS"/>
</dbReference>
<dbReference type="Gene3D" id="3.40.50.1110">
    <property type="entry name" value="SGNH hydrolase"/>
    <property type="match status" value="1"/>
</dbReference>
<gene>
    <name evidence="2" type="ORF">FKG94_11755</name>
</gene>
<evidence type="ECO:0000313" key="2">
    <source>
        <dbReference type="EMBL" id="TQV78698.1"/>
    </source>
</evidence>
<dbReference type="Pfam" id="PF13472">
    <property type="entry name" value="Lipase_GDSL_2"/>
    <property type="match status" value="1"/>
</dbReference>
<evidence type="ECO:0000259" key="1">
    <source>
        <dbReference type="Pfam" id="PF13472"/>
    </source>
</evidence>
<dbReference type="InterPro" id="IPR036514">
    <property type="entry name" value="SGNH_hydro_sf"/>
</dbReference>
<dbReference type="PANTHER" id="PTHR30383">
    <property type="entry name" value="THIOESTERASE 1/PROTEASE 1/LYSOPHOSPHOLIPASE L1"/>
    <property type="match status" value="1"/>
</dbReference>
<evidence type="ECO:0000313" key="3">
    <source>
        <dbReference type="Proteomes" id="UP000319732"/>
    </source>
</evidence>
<dbReference type="GO" id="GO:0006629">
    <property type="term" value="P:lipid metabolic process"/>
    <property type="evidence" value="ECO:0007669"/>
    <property type="project" value="InterPro"/>
</dbReference>
<organism evidence="2 3">
    <name type="scientific">Exilibacterium tricleocarpae</name>
    <dbReference type="NCBI Taxonomy" id="2591008"/>
    <lineage>
        <taxon>Bacteria</taxon>
        <taxon>Pseudomonadati</taxon>
        <taxon>Pseudomonadota</taxon>
        <taxon>Gammaproteobacteria</taxon>
        <taxon>Cellvibrionales</taxon>
        <taxon>Cellvibrionaceae</taxon>
        <taxon>Exilibacterium</taxon>
    </lineage>
</organism>
<keyword evidence="3" id="KW-1185">Reference proteome</keyword>
<dbReference type="PROSITE" id="PS01098">
    <property type="entry name" value="LIPASE_GDSL_SER"/>
    <property type="match status" value="1"/>
</dbReference>
<reference evidence="2 3" key="1">
    <citation type="submission" date="2019-06" db="EMBL/GenBank/DDBJ databases">
        <title>Whole genome sequence for Cellvibrionaceae sp. R142.</title>
        <authorList>
            <person name="Wang G."/>
        </authorList>
    </citation>
    <scope>NUCLEOTIDE SEQUENCE [LARGE SCALE GENOMIC DNA]</scope>
    <source>
        <strain evidence="2 3">R142</strain>
    </source>
</reference>
<comment type="caution">
    <text evidence="2">The sequence shown here is derived from an EMBL/GenBank/DDBJ whole genome shotgun (WGS) entry which is preliminary data.</text>
</comment>
<name>A0A545TND9_9GAMM</name>
<dbReference type="SUPFAM" id="SSF52266">
    <property type="entry name" value="SGNH hydrolase"/>
    <property type="match status" value="1"/>
</dbReference>
<accession>A0A545TND9</accession>
<dbReference type="AlphaFoldDB" id="A0A545TND9"/>
<protein>
    <submittedName>
        <fullName evidence="2">Arylesterase</fullName>
    </submittedName>
</protein>
<dbReference type="InterPro" id="IPR051532">
    <property type="entry name" value="Ester_Hydrolysis_Enzymes"/>
</dbReference>
<dbReference type="Proteomes" id="UP000319732">
    <property type="component" value="Unassembled WGS sequence"/>
</dbReference>
<dbReference type="InterPro" id="IPR013830">
    <property type="entry name" value="SGNH_hydro"/>
</dbReference>